<feature type="compositionally biased region" description="Polar residues" evidence="1">
    <location>
        <begin position="16"/>
        <end position="26"/>
    </location>
</feature>
<dbReference type="Proteomes" id="UP001278500">
    <property type="component" value="Unassembled WGS sequence"/>
</dbReference>
<name>A0AAE0JNJ9_9PEZI</name>
<evidence type="ECO:0000313" key="3">
    <source>
        <dbReference type="Proteomes" id="UP001278500"/>
    </source>
</evidence>
<feature type="compositionally biased region" description="Basic and acidic residues" evidence="1">
    <location>
        <begin position="1"/>
        <end position="12"/>
    </location>
</feature>
<protein>
    <submittedName>
        <fullName evidence="2">Uncharacterized protein</fullName>
    </submittedName>
</protein>
<organism evidence="2 3">
    <name type="scientific">Neurospora tetraspora</name>
    <dbReference type="NCBI Taxonomy" id="94610"/>
    <lineage>
        <taxon>Eukaryota</taxon>
        <taxon>Fungi</taxon>
        <taxon>Dikarya</taxon>
        <taxon>Ascomycota</taxon>
        <taxon>Pezizomycotina</taxon>
        <taxon>Sordariomycetes</taxon>
        <taxon>Sordariomycetidae</taxon>
        <taxon>Sordariales</taxon>
        <taxon>Sordariaceae</taxon>
        <taxon>Neurospora</taxon>
    </lineage>
</organism>
<comment type="caution">
    <text evidence="2">The sequence shown here is derived from an EMBL/GenBank/DDBJ whole genome shotgun (WGS) entry which is preliminary data.</text>
</comment>
<sequence length="207" mass="22391">MNQNLHDKKLVFVKETGNNIPPSRCTSPYKPGEAEREKDHPQVPNAQPSRITRTVSFSQAQQSNESRLMSSATCQGSRQAQNRTCTGCSPSSRLQPTSTHAHFTDLVQVSRRSPLSKEPSTSGCRCAKAVARRVSNFVLVIPAVYSEGIYKSAKLLGKATAHPAPILCFVPHTVQSRALPQLPGRHVVPNGVMDGNPSLNALPGAED</sequence>
<feature type="compositionally biased region" description="Basic and acidic residues" evidence="1">
    <location>
        <begin position="32"/>
        <end position="41"/>
    </location>
</feature>
<evidence type="ECO:0000256" key="1">
    <source>
        <dbReference type="SAM" id="MobiDB-lite"/>
    </source>
</evidence>
<keyword evidence="3" id="KW-1185">Reference proteome</keyword>
<reference evidence="2" key="2">
    <citation type="submission" date="2023-06" db="EMBL/GenBank/DDBJ databases">
        <authorList>
            <consortium name="Lawrence Berkeley National Laboratory"/>
            <person name="Haridas S."/>
            <person name="Hensen N."/>
            <person name="Bonometti L."/>
            <person name="Westerberg I."/>
            <person name="Brannstrom I.O."/>
            <person name="Guillou S."/>
            <person name="Cros-Aarteil S."/>
            <person name="Calhoun S."/>
            <person name="Kuo A."/>
            <person name="Mondo S."/>
            <person name="Pangilinan J."/>
            <person name="Riley R."/>
            <person name="Labutti K."/>
            <person name="Andreopoulos B."/>
            <person name="Lipzen A."/>
            <person name="Chen C."/>
            <person name="Yanf M."/>
            <person name="Daum C."/>
            <person name="Ng V."/>
            <person name="Clum A."/>
            <person name="Steindorff A."/>
            <person name="Ohm R."/>
            <person name="Martin F."/>
            <person name="Silar P."/>
            <person name="Natvig D."/>
            <person name="Lalanne C."/>
            <person name="Gautier V."/>
            <person name="Ament-Velasquez S.L."/>
            <person name="Kruys A."/>
            <person name="Hutchinson M.I."/>
            <person name="Powell A.J."/>
            <person name="Barry K."/>
            <person name="Miller A.N."/>
            <person name="Grigoriev I.V."/>
            <person name="Debuchy R."/>
            <person name="Gladieux P."/>
            <person name="Thoren M.H."/>
            <person name="Johannesson H."/>
        </authorList>
    </citation>
    <scope>NUCLEOTIDE SEQUENCE</scope>
    <source>
        <strain evidence="2">CBS 560.94</strain>
    </source>
</reference>
<dbReference type="RefSeq" id="XP_062686247.1">
    <property type="nucleotide sequence ID" value="XM_062829033.1"/>
</dbReference>
<proteinExistence type="predicted"/>
<dbReference type="EMBL" id="JAUEPP010000001">
    <property type="protein sequence ID" value="KAK3354869.1"/>
    <property type="molecule type" value="Genomic_DNA"/>
</dbReference>
<accession>A0AAE0JNJ9</accession>
<dbReference type="AlphaFoldDB" id="A0AAE0JNJ9"/>
<gene>
    <name evidence="2" type="ORF">B0H65DRAFT_535651</name>
</gene>
<reference evidence="2" key="1">
    <citation type="journal article" date="2023" name="Mol. Phylogenet. Evol.">
        <title>Genome-scale phylogeny and comparative genomics of the fungal order Sordariales.</title>
        <authorList>
            <person name="Hensen N."/>
            <person name="Bonometti L."/>
            <person name="Westerberg I."/>
            <person name="Brannstrom I.O."/>
            <person name="Guillou S."/>
            <person name="Cros-Aarteil S."/>
            <person name="Calhoun S."/>
            <person name="Haridas S."/>
            <person name="Kuo A."/>
            <person name="Mondo S."/>
            <person name="Pangilinan J."/>
            <person name="Riley R."/>
            <person name="LaButti K."/>
            <person name="Andreopoulos B."/>
            <person name="Lipzen A."/>
            <person name="Chen C."/>
            <person name="Yan M."/>
            <person name="Daum C."/>
            <person name="Ng V."/>
            <person name="Clum A."/>
            <person name="Steindorff A."/>
            <person name="Ohm R.A."/>
            <person name="Martin F."/>
            <person name="Silar P."/>
            <person name="Natvig D.O."/>
            <person name="Lalanne C."/>
            <person name="Gautier V."/>
            <person name="Ament-Velasquez S.L."/>
            <person name="Kruys A."/>
            <person name="Hutchinson M.I."/>
            <person name="Powell A.J."/>
            <person name="Barry K."/>
            <person name="Miller A.N."/>
            <person name="Grigoriev I.V."/>
            <person name="Debuchy R."/>
            <person name="Gladieux P."/>
            <person name="Hiltunen Thoren M."/>
            <person name="Johannesson H."/>
        </authorList>
    </citation>
    <scope>NUCLEOTIDE SEQUENCE</scope>
    <source>
        <strain evidence="2">CBS 560.94</strain>
    </source>
</reference>
<evidence type="ECO:0000313" key="2">
    <source>
        <dbReference type="EMBL" id="KAK3354869.1"/>
    </source>
</evidence>
<dbReference type="GeneID" id="87866187"/>
<feature type="region of interest" description="Disordered" evidence="1">
    <location>
        <begin position="1"/>
        <end position="52"/>
    </location>
</feature>